<organism evidence="4 5">
    <name type="scientific">Conyzicola nivalis</name>
    <dbReference type="NCBI Taxonomy" id="1477021"/>
    <lineage>
        <taxon>Bacteria</taxon>
        <taxon>Bacillati</taxon>
        <taxon>Actinomycetota</taxon>
        <taxon>Actinomycetes</taxon>
        <taxon>Micrococcales</taxon>
        <taxon>Microbacteriaceae</taxon>
        <taxon>Conyzicola</taxon>
    </lineage>
</organism>
<sequence>MRRPRPAASYIVANTAMLWLGIALASIALWPIYQSAAIVLLVAVTTVAGSAIAILGAVFRWSSPVVLAATVVAFLLLGVPLAVPQQALYGVLPTLDGLVQLVSSVALGWKQLLTITLPVGTYQGLLVPAFVLVLGVSVCSLTAALRARRGGLAVMGPIVLFVVAAAFGPDYAILPLFVSLALIVSSLVWLMWRRWYARRNAVRLLAREARSTDGTGAVVPSEHRLVGLRTIVAAGVILAVAGAAGAGAATLAPPTGPREVLRAALVQPFDPRDYVSPLAGFRRYLQTGESTDVLFTVTGLPTDARIRVATLDTYDGIVYSVGSEAVASESGSFTRVPYRFDQSSVEGDPVSIDVTVEGYTGVWVPTVGRLESVAFTGSRSATLRDRFYYNDTAATAAVLGGVRAGDRYRLEAVLPDQPAPGALQALRPGAAVVPEIGVLPAEIETVLDRYTDGVEGAGPQLAVMIAGLRENGYISHGIGADEPPSRSGHSADRVTQLLTDQRMIGDAEQYAVTAALMARQLGFPARVVFGFAPDVQSGETRVTGASVSAWIEVDTVGFGWVTIDPTPPVRPIPEELPEEPTTVSRPQSVIPPQVVEPDRPVEQTPQESTPEEPATLPEWLVIVLLIAQVLGWTLLAAAVIASPFLAIMAAKLRRRRRRRRAATPLARISGGWNEYRDRVVDHGLTPPATATRRELATVVGGSQPVILAAIADRAMFSPRPPTAEEADKVWKAVRELSAHLDNGATRWQRFKARISLRSLGKVAGGGRVPRRPNDKGTRDSTRAEASQGEGATP</sequence>
<evidence type="ECO:0000259" key="3">
    <source>
        <dbReference type="SMART" id="SM00460"/>
    </source>
</evidence>
<dbReference type="RefSeq" id="WP_354023054.1">
    <property type="nucleotide sequence ID" value="NZ_JBEPSJ010000001.1"/>
</dbReference>
<feature type="compositionally biased region" description="Basic and acidic residues" evidence="1">
    <location>
        <begin position="771"/>
        <end position="782"/>
    </location>
</feature>
<comment type="caution">
    <text evidence="4">The sequence shown here is derived from an EMBL/GenBank/DDBJ whole genome shotgun (WGS) entry which is preliminary data.</text>
</comment>
<evidence type="ECO:0000313" key="5">
    <source>
        <dbReference type="Proteomes" id="UP001549257"/>
    </source>
</evidence>
<evidence type="ECO:0000256" key="1">
    <source>
        <dbReference type="SAM" id="MobiDB-lite"/>
    </source>
</evidence>
<feature type="compositionally biased region" description="Low complexity" evidence="1">
    <location>
        <begin position="602"/>
        <end position="612"/>
    </location>
</feature>
<dbReference type="InterPro" id="IPR002931">
    <property type="entry name" value="Transglutaminase-like"/>
</dbReference>
<feature type="transmembrane region" description="Helical" evidence="2">
    <location>
        <begin position="150"/>
        <end position="167"/>
    </location>
</feature>
<dbReference type="PANTHER" id="PTHR42736">
    <property type="entry name" value="PROTEIN-GLUTAMINE GAMMA-GLUTAMYLTRANSFERASE"/>
    <property type="match status" value="1"/>
</dbReference>
<dbReference type="Pfam" id="PF01841">
    <property type="entry name" value="Transglut_core"/>
    <property type="match status" value="1"/>
</dbReference>
<feature type="transmembrane region" description="Helical" evidence="2">
    <location>
        <begin position="122"/>
        <end position="143"/>
    </location>
</feature>
<feature type="transmembrane region" description="Helical" evidence="2">
    <location>
        <begin position="36"/>
        <end position="58"/>
    </location>
</feature>
<dbReference type="InterPro" id="IPR038765">
    <property type="entry name" value="Papain-like_cys_pep_sf"/>
</dbReference>
<feature type="transmembrane region" description="Helical" evidence="2">
    <location>
        <begin position="65"/>
        <end position="83"/>
    </location>
</feature>
<dbReference type="SMART" id="SM00460">
    <property type="entry name" value="TGc"/>
    <property type="match status" value="1"/>
</dbReference>
<name>A0ABV2QII2_9MICO</name>
<dbReference type="SUPFAM" id="SSF54001">
    <property type="entry name" value="Cysteine proteinases"/>
    <property type="match status" value="1"/>
</dbReference>
<feature type="region of interest" description="Disordered" evidence="1">
    <location>
        <begin position="567"/>
        <end position="612"/>
    </location>
</feature>
<evidence type="ECO:0000313" key="4">
    <source>
        <dbReference type="EMBL" id="MET4580846.1"/>
    </source>
</evidence>
<dbReference type="Gene3D" id="3.10.620.30">
    <property type="match status" value="1"/>
</dbReference>
<dbReference type="Pfam" id="PF11992">
    <property type="entry name" value="TgpA_N"/>
    <property type="match status" value="1"/>
</dbReference>
<feature type="transmembrane region" description="Helical" evidence="2">
    <location>
        <begin position="173"/>
        <end position="192"/>
    </location>
</feature>
<evidence type="ECO:0000256" key="2">
    <source>
        <dbReference type="SAM" id="Phobius"/>
    </source>
</evidence>
<gene>
    <name evidence="4" type="ORF">ABIE21_000336</name>
</gene>
<dbReference type="Proteomes" id="UP001549257">
    <property type="component" value="Unassembled WGS sequence"/>
</dbReference>
<dbReference type="InterPro" id="IPR021878">
    <property type="entry name" value="TgpA_N"/>
</dbReference>
<feature type="domain" description="Transglutaminase-like" evidence="3">
    <location>
        <begin position="498"/>
        <end position="567"/>
    </location>
</feature>
<feature type="transmembrane region" description="Helical" evidence="2">
    <location>
        <begin position="231"/>
        <end position="252"/>
    </location>
</feature>
<keyword evidence="2" id="KW-0812">Transmembrane</keyword>
<dbReference type="InterPro" id="IPR052901">
    <property type="entry name" value="Bact_TGase-like"/>
</dbReference>
<keyword evidence="2" id="KW-1133">Transmembrane helix</keyword>
<keyword evidence="5" id="KW-1185">Reference proteome</keyword>
<feature type="transmembrane region" description="Helical" evidence="2">
    <location>
        <begin position="619"/>
        <end position="650"/>
    </location>
</feature>
<dbReference type="EMBL" id="JBEPSJ010000001">
    <property type="protein sequence ID" value="MET4580846.1"/>
    <property type="molecule type" value="Genomic_DNA"/>
</dbReference>
<dbReference type="PANTHER" id="PTHR42736:SF1">
    <property type="entry name" value="PROTEIN-GLUTAMINE GAMMA-GLUTAMYLTRANSFERASE"/>
    <property type="match status" value="1"/>
</dbReference>
<reference evidence="4 5" key="1">
    <citation type="submission" date="2024-06" db="EMBL/GenBank/DDBJ databases">
        <title>Sorghum-associated microbial communities from plants grown in Nebraska, USA.</title>
        <authorList>
            <person name="Schachtman D."/>
        </authorList>
    </citation>
    <scope>NUCLEOTIDE SEQUENCE [LARGE SCALE GENOMIC DNA]</scope>
    <source>
        <strain evidence="4 5">2857</strain>
    </source>
</reference>
<proteinExistence type="predicted"/>
<feature type="transmembrane region" description="Helical" evidence="2">
    <location>
        <begin position="7"/>
        <end position="30"/>
    </location>
</feature>
<protein>
    <recommendedName>
        <fullName evidence="3">Transglutaminase-like domain-containing protein</fullName>
    </recommendedName>
</protein>
<accession>A0ABV2QII2</accession>
<keyword evidence="2" id="KW-0472">Membrane</keyword>
<feature type="region of interest" description="Disordered" evidence="1">
    <location>
        <begin position="761"/>
        <end position="793"/>
    </location>
</feature>